<dbReference type="GO" id="GO:0016747">
    <property type="term" value="F:acyltransferase activity, transferring groups other than amino-acyl groups"/>
    <property type="evidence" value="ECO:0007669"/>
    <property type="project" value="InterPro"/>
</dbReference>
<dbReference type="STRING" id="329726.AM1_0037"/>
<feature type="domain" description="N-acetyltransferase" evidence="4">
    <location>
        <begin position="10"/>
        <end position="165"/>
    </location>
</feature>
<dbReference type="AlphaFoldDB" id="B0C513"/>
<organism evidence="5 6">
    <name type="scientific">Acaryochloris marina (strain MBIC 11017)</name>
    <dbReference type="NCBI Taxonomy" id="329726"/>
    <lineage>
        <taxon>Bacteria</taxon>
        <taxon>Bacillati</taxon>
        <taxon>Cyanobacteriota</taxon>
        <taxon>Cyanophyceae</taxon>
        <taxon>Acaryochloridales</taxon>
        <taxon>Acaryochloridaceae</taxon>
        <taxon>Acaryochloris</taxon>
    </lineage>
</organism>
<dbReference type="OrthoDB" id="551341at2"/>
<evidence type="ECO:0000256" key="3">
    <source>
        <dbReference type="SAM" id="MobiDB-lite"/>
    </source>
</evidence>
<dbReference type="InterPro" id="IPR000182">
    <property type="entry name" value="GNAT_dom"/>
</dbReference>
<protein>
    <submittedName>
        <fullName evidence="5">Acetyltransferase, gnat family</fullName>
    </submittedName>
</protein>
<proteinExistence type="predicted"/>
<dbReference type="PROSITE" id="PS51186">
    <property type="entry name" value="GNAT"/>
    <property type="match status" value="1"/>
</dbReference>
<dbReference type="Pfam" id="PF13508">
    <property type="entry name" value="Acetyltransf_7"/>
    <property type="match status" value="1"/>
</dbReference>
<evidence type="ECO:0000313" key="6">
    <source>
        <dbReference type="Proteomes" id="UP000000268"/>
    </source>
</evidence>
<dbReference type="HOGENOM" id="CLU_745822_0_0_3"/>
<dbReference type="eggNOG" id="COG0456">
    <property type="taxonomic scope" value="Bacteria"/>
</dbReference>
<accession>B0C513</accession>
<keyword evidence="1 5" id="KW-0808">Transferase</keyword>
<dbReference type="Proteomes" id="UP000000268">
    <property type="component" value="Chromosome"/>
</dbReference>
<evidence type="ECO:0000313" key="5">
    <source>
        <dbReference type="EMBL" id="ABW25125.1"/>
    </source>
</evidence>
<sequence>MTTVAPKLEPIIRPVQYRDLEAIKRILVDDYDQSSIGTFYGHERQLLQLQRWSELLKLLRLFPNRLSDQQRTYVWEQTHELAGVVQVSPFNHSRSTWRFDQVSVSPAVGQQDVGTQLLRYCLENIWEARTWLTEINISQSAALALYRHNGFQPLAQITYWSLAPEQLSCLAKREPVLPNLLPVNNADASLLYQLDTASMPPLVRQVFDRHIQDFKTNLVDSLLAGIQVWGDPKELVKAYVFEPQRKAAIGYFEMKLCRNGSYPHEARLTVHPAYTWLYPELLAHMAQLTQAYPSAPLCLDSTDYQPEREEYLKQIGAEDLEQTLMMSRSVWHKLRESRSISFETLQLSDMLQGLQPNHKPVPGRMTYWLTRTPVVGKRHCQGSTTSQNKQVSSKRNQRPWPSEF</sequence>
<feature type="compositionally biased region" description="Polar residues" evidence="3">
    <location>
        <begin position="381"/>
        <end position="394"/>
    </location>
</feature>
<dbReference type="PANTHER" id="PTHR43800">
    <property type="entry name" value="PEPTIDYL-LYSINE N-ACETYLTRANSFERASE YJAB"/>
    <property type="match status" value="1"/>
</dbReference>
<dbReference type="Gene3D" id="3.40.630.30">
    <property type="match status" value="1"/>
</dbReference>
<dbReference type="SUPFAM" id="SSF55729">
    <property type="entry name" value="Acyl-CoA N-acyltransferases (Nat)"/>
    <property type="match status" value="1"/>
</dbReference>
<dbReference type="EMBL" id="CP000828">
    <property type="protein sequence ID" value="ABW25125.1"/>
    <property type="molecule type" value="Genomic_DNA"/>
</dbReference>
<name>B0C513_ACAM1</name>
<dbReference type="PANTHER" id="PTHR43800:SF1">
    <property type="entry name" value="PEPTIDYL-LYSINE N-ACETYLTRANSFERASE YJAB"/>
    <property type="match status" value="1"/>
</dbReference>
<evidence type="ECO:0000256" key="1">
    <source>
        <dbReference type="ARBA" id="ARBA00022679"/>
    </source>
</evidence>
<evidence type="ECO:0000259" key="4">
    <source>
        <dbReference type="PROSITE" id="PS51186"/>
    </source>
</evidence>
<keyword evidence="6" id="KW-1185">Reference proteome</keyword>
<dbReference type="InterPro" id="IPR016181">
    <property type="entry name" value="Acyl_CoA_acyltransferase"/>
</dbReference>
<keyword evidence="2" id="KW-0012">Acyltransferase</keyword>
<reference evidence="5 6" key="1">
    <citation type="journal article" date="2008" name="Proc. Natl. Acad. Sci. U.S.A.">
        <title>Niche adaptation and genome expansion in the chlorophyll d-producing cyanobacterium Acaryochloris marina.</title>
        <authorList>
            <person name="Swingley W.D."/>
            <person name="Chen M."/>
            <person name="Cheung P.C."/>
            <person name="Conrad A.L."/>
            <person name="Dejesa L.C."/>
            <person name="Hao J."/>
            <person name="Honchak B.M."/>
            <person name="Karbach L.E."/>
            <person name="Kurdoglu A."/>
            <person name="Lahiri S."/>
            <person name="Mastrian S.D."/>
            <person name="Miyashita H."/>
            <person name="Page L."/>
            <person name="Ramakrishna P."/>
            <person name="Satoh S."/>
            <person name="Sattley W.M."/>
            <person name="Shimada Y."/>
            <person name="Taylor H.L."/>
            <person name="Tomo T."/>
            <person name="Tsuchiya T."/>
            <person name="Wang Z.T."/>
            <person name="Raymond J."/>
            <person name="Mimuro M."/>
            <person name="Blankenship R.E."/>
            <person name="Touchman J.W."/>
        </authorList>
    </citation>
    <scope>NUCLEOTIDE SEQUENCE [LARGE SCALE GENOMIC DNA]</scope>
    <source>
        <strain evidence="6">MBIC 11017</strain>
    </source>
</reference>
<feature type="region of interest" description="Disordered" evidence="3">
    <location>
        <begin position="378"/>
        <end position="404"/>
    </location>
</feature>
<dbReference type="KEGG" id="amr:AM1_0037"/>
<dbReference type="CDD" id="cd04301">
    <property type="entry name" value="NAT_SF"/>
    <property type="match status" value="1"/>
</dbReference>
<dbReference type="RefSeq" id="WP_012160746.1">
    <property type="nucleotide sequence ID" value="NC_009925.1"/>
</dbReference>
<evidence type="ECO:0000256" key="2">
    <source>
        <dbReference type="ARBA" id="ARBA00023315"/>
    </source>
</evidence>
<gene>
    <name evidence="5" type="ordered locus">AM1_0037</name>
</gene>